<dbReference type="InterPro" id="IPR006311">
    <property type="entry name" value="TAT_signal"/>
</dbReference>
<dbReference type="PANTHER" id="PTHR46623:SF6">
    <property type="entry name" value="ALPHA_BETA-HYDROLASES SUPERFAMILY PROTEIN"/>
    <property type="match status" value="1"/>
</dbReference>
<protein>
    <submittedName>
        <fullName evidence="2">Carboxymethylenebutenolidase</fullName>
    </submittedName>
</protein>
<reference evidence="2 3" key="1">
    <citation type="journal article" date="2022" name="ISME Commun">
        <title>Vulcanimicrobium alpinus gen. nov. sp. nov., the first cultivated representative of the candidate phylum 'Eremiobacterota', is a metabolically versatile aerobic anoxygenic phototroph.</title>
        <authorList>
            <person name="Yabe S."/>
            <person name="Muto K."/>
            <person name="Abe K."/>
            <person name="Yokota A."/>
            <person name="Staudigel H."/>
            <person name="Tebo B.M."/>
        </authorList>
    </citation>
    <scope>NUCLEOTIDE SEQUENCE [LARGE SCALE GENOMIC DNA]</scope>
    <source>
        <strain evidence="2 3">WC8-2</strain>
    </source>
</reference>
<dbReference type="GO" id="GO:0016787">
    <property type="term" value="F:hydrolase activity"/>
    <property type="evidence" value="ECO:0007669"/>
    <property type="project" value="InterPro"/>
</dbReference>
<accession>A0AAN2C8A2</accession>
<keyword evidence="3" id="KW-1185">Reference proteome</keyword>
<organism evidence="2 3">
    <name type="scientific">Vulcanimicrobium alpinum</name>
    <dbReference type="NCBI Taxonomy" id="3016050"/>
    <lineage>
        <taxon>Bacteria</taxon>
        <taxon>Bacillati</taxon>
        <taxon>Vulcanimicrobiota</taxon>
        <taxon>Vulcanimicrobiia</taxon>
        <taxon>Vulcanimicrobiales</taxon>
        <taxon>Vulcanimicrobiaceae</taxon>
        <taxon>Vulcanimicrobium</taxon>
    </lineage>
</organism>
<dbReference type="InterPro" id="IPR051049">
    <property type="entry name" value="Dienelactone_hydrolase-like"/>
</dbReference>
<dbReference type="InterPro" id="IPR029058">
    <property type="entry name" value="AB_hydrolase_fold"/>
</dbReference>
<dbReference type="Pfam" id="PF01738">
    <property type="entry name" value="DLH"/>
    <property type="match status" value="1"/>
</dbReference>
<dbReference type="PANTHER" id="PTHR46623">
    <property type="entry name" value="CARBOXYMETHYLENEBUTENOLIDASE-RELATED"/>
    <property type="match status" value="1"/>
</dbReference>
<dbReference type="AlphaFoldDB" id="A0AAN2C8A2"/>
<evidence type="ECO:0000313" key="3">
    <source>
        <dbReference type="Proteomes" id="UP001317532"/>
    </source>
</evidence>
<dbReference type="InterPro" id="IPR002925">
    <property type="entry name" value="Dienelactn_hydro"/>
</dbReference>
<dbReference type="RefSeq" id="WP_317995886.1">
    <property type="nucleotide sequence ID" value="NZ_AP025523.1"/>
</dbReference>
<dbReference type="Gene3D" id="3.40.50.1820">
    <property type="entry name" value="alpha/beta hydrolase"/>
    <property type="match status" value="1"/>
</dbReference>
<dbReference type="PROSITE" id="PS51318">
    <property type="entry name" value="TAT"/>
    <property type="match status" value="1"/>
</dbReference>
<evidence type="ECO:0000313" key="2">
    <source>
        <dbReference type="EMBL" id="BDE04798.1"/>
    </source>
</evidence>
<gene>
    <name evidence="2" type="ORF">WPS_00740</name>
</gene>
<dbReference type="KEGG" id="vab:WPS_00740"/>
<evidence type="ECO:0000259" key="1">
    <source>
        <dbReference type="Pfam" id="PF01738"/>
    </source>
</evidence>
<name>A0AAN2C8A2_UNVUL</name>
<dbReference type="SUPFAM" id="SSF53474">
    <property type="entry name" value="alpha/beta-Hydrolases"/>
    <property type="match status" value="1"/>
</dbReference>
<dbReference type="Proteomes" id="UP001317532">
    <property type="component" value="Chromosome"/>
</dbReference>
<proteinExistence type="predicted"/>
<dbReference type="EMBL" id="AP025523">
    <property type="protein sequence ID" value="BDE04798.1"/>
    <property type="molecule type" value="Genomic_DNA"/>
</dbReference>
<feature type="domain" description="Dienelactone hydrolase" evidence="1">
    <location>
        <begin position="77"/>
        <end position="298"/>
    </location>
</feature>
<sequence length="299" mass="31329">MKIDPTDPLPPTKPEVSRRGFVALGAGAAAGIANAAAAGAQTDGFGKPHPPIVAEDDPAIAVSRPTLQPKAGTPIGSYAAMPRSITRLTPGVVVIQAASGVDPQLRDVVRRLAKAGFIAIAPSLFDRVKPPDPSGIDFSVAAPIMAQMSAQGFVPTDVIAAHDWLQTQAKDASLGIIGFCMGGGIVLQSIIDSHAFSAASMFYGNVRPGTDPKAPTTASAFDFTSRITTPLLGSFGARDTSIKPADVTAMFARLTAPHAVKIYDEAGHAFFDDTRDRYIPSAAADAWARTLDWFRKYLT</sequence>